<organism evidence="1 2">
    <name type="scientific">candidate division WOR_3 bacterium SM23_60</name>
    <dbReference type="NCBI Taxonomy" id="1703780"/>
    <lineage>
        <taxon>Bacteria</taxon>
        <taxon>Bacteria division WOR-3</taxon>
    </lineage>
</organism>
<evidence type="ECO:0000313" key="2">
    <source>
        <dbReference type="Proteomes" id="UP000051096"/>
    </source>
</evidence>
<name>A0A0S8G2K0_UNCW3</name>
<dbReference type="EMBL" id="LJUO01000236">
    <property type="protein sequence ID" value="KPK67174.1"/>
    <property type="molecule type" value="Genomic_DNA"/>
</dbReference>
<gene>
    <name evidence="1" type="ORF">AMJ87_13775</name>
</gene>
<proteinExistence type="predicted"/>
<dbReference type="Proteomes" id="UP000051096">
    <property type="component" value="Unassembled WGS sequence"/>
</dbReference>
<accession>A0A0S8G2K0</accession>
<evidence type="ECO:0008006" key="3">
    <source>
        <dbReference type="Google" id="ProtNLM"/>
    </source>
</evidence>
<reference evidence="1 2" key="1">
    <citation type="journal article" date="2015" name="Microbiome">
        <title>Genomic resolution of linkages in carbon, nitrogen, and sulfur cycling among widespread estuary sediment bacteria.</title>
        <authorList>
            <person name="Baker B.J."/>
            <person name="Lazar C.S."/>
            <person name="Teske A.P."/>
            <person name="Dick G.J."/>
        </authorList>
    </citation>
    <scope>NUCLEOTIDE SEQUENCE [LARGE SCALE GENOMIC DNA]</scope>
    <source>
        <strain evidence="1">SM23_60</strain>
    </source>
</reference>
<protein>
    <recommendedName>
        <fullName evidence="3">Inverse autotransporter beta-domain domain-containing protein</fullName>
    </recommendedName>
</protein>
<dbReference type="AlphaFoldDB" id="A0A0S8G2K0"/>
<comment type="caution">
    <text evidence="1">The sequence shown here is derived from an EMBL/GenBank/DDBJ whole genome shotgun (WGS) entry which is preliminary data.</text>
</comment>
<sequence length="307" mass="35409">MINIVSFLICASAFSVNGIGEDMSAFSMPFDDIGTLTRIQFTFLPEFSAMREHGDVRSTFWTYRFRFYMAGPITQWLVFSAGNAERFNQSFDVYYEQDELDLHVEAQGGVEEVYAGAGLRFNDIRLAFRGSYLFGTAQELWNYSVGNYVIVDTFMYQYRGKVFTVGARYRFLSCAYEFLGDYTAENDVDTLIELPSRLSVGLHHQFLGGDFELTTEHSFWQDTYRSPTRFKLAYSRERIGVAYLYNPWYIDGVSEHGLDVSYALPIHRLGTITFELCSALRSRSSLQEVKISPRLVFTFDELFTSRQ</sequence>
<evidence type="ECO:0000313" key="1">
    <source>
        <dbReference type="EMBL" id="KPK67174.1"/>
    </source>
</evidence>